<keyword evidence="5" id="KW-0460">Magnesium</keyword>
<feature type="binding site" evidence="4">
    <location>
        <begin position="7"/>
        <end position="11"/>
    </location>
    <ligand>
        <name>ATP</name>
        <dbReference type="ChEBI" id="CHEBI:30616"/>
    </ligand>
</feature>
<comment type="caution">
    <text evidence="6">The sequence shown here is derived from an EMBL/GenBank/DDBJ whole genome shotgun (WGS) entry which is preliminary data.</text>
</comment>
<dbReference type="GO" id="GO:0046872">
    <property type="term" value="F:metal ion binding"/>
    <property type="evidence" value="ECO:0007669"/>
    <property type="project" value="UniProtKB-KW"/>
</dbReference>
<dbReference type="GO" id="GO:0009396">
    <property type="term" value="P:folic acid-containing compound biosynthetic process"/>
    <property type="evidence" value="ECO:0007669"/>
    <property type="project" value="TreeGrafter"/>
</dbReference>
<dbReference type="Proteomes" id="UP000076268">
    <property type="component" value="Unassembled WGS sequence"/>
</dbReference>
<keyword evidence="5" id="KW-0479">Metal-binding</keyword>
<dbReference type="GO" id="GO:0005524">
    <property type="term" value="F:ATP binding"/>
    <property type="evidence" value="ECO:0007669"/>
    <property type="project" value="UniProtKB-KW"/>
</dbReference>
<evidence type="ECO:0000313" key="6">
    <source>
        <dbReference type="EMBL" id="KYZ77571.1"/>
    </source>
</evidence>
<keyword evidence="7" id="KW-1185">Reference proteome</keyword>
<keyword evidence="2 4" id="KW-0547">Nucleotide-binding</keyword>
<dbReference type="NCBIfam" id="TIGR02727">
    <property type="entry name" value="MTHFS_bact"/>
    <property type="match status" value="1"/>
</dbReference>
<evidence type="ECO:0000256" key="1">
    <source>
        <dbReference type="ARBA" id="ARBA00010638"/>
    </source>
</evidence>
<dbReference type="EMBL" id="LSGP01000013">
    <property type="protein sequence ID" value="KYZ77571.1"/>
    <property type="molecule type" value="Genomic_DNA"/>
</dbReference>
<dbReference type="Pfam" id="PF01812">
    <property type="entry name" value="5-FTHF_cyc-lig"/>
    <property type="match status" value="1"/>
</dbReference>
<dbReference type="PANTHER" id="PTHR23407">
    <property type="entry name" value="ATPASE INHIBITOR/5-FORMYLTETRAHYDROFOLATE CYCLO-LIGASE"/>
    <property type="match status" value="1"/>
</dbReference>
<dbReference type="STRING" id="1794912.AXX12_05555"/>
<evidence type="ECO:0000256" key="3">
    <source>
        <dbReference type="ARBA" id="ARBA00022840"/>
    </source>
</evidence>
<keyword evidence="3 4" id="KW-0067">ATP-binding</keyword>
<dbReference type="RefSeq" id="WP_066240156.1">
    <property type="nucleotide sequence ID" value="NZ_LSGP01000013.1"/>
</dbReference>
<feature type="binding site" evidence="4">
    <location>
        <position position="53"/>
    </location>
    <ligand>
        <name>substrate</name>
    </ligand>
</feature>
<organism evidence="6 7">
    <name type="scientific">Anaerosporomusa subterranea</name>
    <dbReference type="NCBI Taxonomy" id="1794912"/>
    <lineage>
        <taxon>Bacteria</taxon>
        <taxon>Bacillati</taxon>
        <taxon>Bacillota</taxon>
        <taxon>Negativicutes</taxon>
        <taxon>Acetonemataceae</taxon>
        <taxon>Anaerosporomusa</taxon>
    </lineage>
</organism>
<reference evidence="6 7" key="1">
    <citation type="submission" date="2016-02" db="EMBL/GenBank/DDBJ databases">
        <title>Anaerosporomusa subterraneum gen. nov., sp. nov., a spore-forming obligate anaerobe isolated from saprolite.</title>
        <authorList>
            <person name="Choi J.K."/>
            <person name="Shah M."/>
            <person name="Yee N."/>
        </authorList>
    </citation>
    <scope>NUCLEOTIDE SEQUENCE [LARGE SCALE GENOMIC DNA]</scope>
    <source>
        <strain evidence="6 7">RU4</strain>
    </source>
</reference>
<name>A0A154BUG5_ANASB</name>
<dbReference type="SUPFAM" id="SSF100950">
    <property type="entry name" value="NagB/RpiA/CoA transferase-like"/>
    <property type="match status" value="1"/>
</dbReference>
<dbReference type="Gene3D" id="3.40.50.10420">
    <property type="entry name" value="NagB/RpiA/CoA transferase-like"/>
    <property type="match status" value="1"/>
</dbReference>
<comment type="catalytic activity">
    <reaction evidence="5">
        <text>(6S)-5-formyl-5,6,7,8-tetrahydrofolate + ATP = (6R)-5,10-methenyltetrahydrofolate + ADP + phosphate</text>
        <dbReference type="Rhea" id="RHEA:10488"/>
        <dbReference type="ChEBI" id="CHEBI:30616"/>
        <dbReference type="ChEBI" id="CHEBI:43474"/>
        <dbReference type="ChEBI" id="CHEBI:57455"/>
        <dbReference type="ChEBI" id="CHEBI:57457"/>
        <dbReference type="ChEBI" id="CHEBI:456216"/>
        <dbReference type="EC" id="6.3.3.2"/>
    </reaction>
</comment>
<keyword evidence="6" id="KW-0436">Ligase</keyword>
<dbReference type="AlphaFoldDB" id="A0A154BUG5"/>
<proteinExistence type="inferred from homology"/>
<feature type="binding site" evidence="4">
    <location>
        <begin position="137"/>
        <end position="145"/>
    </location>
    <ligand>
        <name>ATP</name>
        <dbReference type="ChEBI" id="CHEBI:30616"/>
    </ligand>
</feature>
<feature type="binding site" evidence="4">
    <location>
        <position position="58"/>
    </location>
    <ligand>
        <name>substrate</name>
    </ligand>
</feature>
<evidence type="ECO:0000256" key="2">
    <source>
        <dbReference type="ARBA" id="ARBA00022741"/>
    </source>
</evidence>
<dbReference type="InterPro" id="IPR024185">
    <property type="entry name" value="FTHF_cligase-like_sf"/>
</dbReference>
<comment type="similarity">
    <text evidence="1 5">Belongs to the 5-formyltetrahydrofolate cyclo-ligase family.</text>
</comment>
<dbReference type="EC" id="6.3.3.2" evidence="5"/>
<dbReference type="OrthoDB" id="9801938at2"/>
<evidence type="ECO:0000256" key="5">
    <source>
        <dbReference type="RuleBase" id="RU361279"/>
    </source>
</evidence>
<gene>
    <name evidence="6" type="ORF">AXX12_05555</name>
</gene>
<dbReference type="GO" id="GO:0035999">
    <property type="term" value="P:tetrahydrofolate interconversion"/>
    <property type="evidence" value="ECO:0007669"/>
    <property type="project" value="TreeGrafter"/>
</dbReference>
<dbReference type="PIRSF" id="PIRSF006806">
    <property type="entry name" value="FTHF_cligase"/>
    <property type="match status" value="1"/>
</dbReference>
<evidence type="ECO:0000313" key="7">
    <source>
        <dbReference type="Proteomes" id="UP000076268"/>
    </source>
</evidence>
<dbReference type="InterPro" id="IPR037171">
    <property type="entry name" value="NagB/RpiA_transferase-like"/>
</dbReference>
<dbReference type="PANTHER" id="PTHR23407:SF1">
    <property type="entry name" value="5-FORMYLTETRAHYDROFOLATE CYCLO-LIGASE"/>
    <property type="match status" value="1"/>
</dbReference>
<comment type="cofactor">
    <cofactor evidence="5">
        <name>Mg(2+)</name>
        <dbReference type="ChEBI" id="CHEBI:18420"/>
    </cofactor>
</comment>
<evidence type="ECO:0000256" key="4">
    <source>
        <dbReference type="PIRSR" id="PIRSR006806-1"/>
    </source>
</evidence>
<dbReference type="GO" id="GO:0030272">
    <property type="term" value="F:5-formyltetrahydrofolate cyclo-ligase activity"/>
    <property type="evidence" value="ECO:0007669"/>
    <property type="project" value="UniProtKB-EC"/>
</dbReference>
<dbReference type="InterPro" id="IPR002698">
    <property type="entry name" value="FTHF_cligase"/>
</dbReference>
<accession>A0A154BUG5</accession>
<sequence>MLEAEVKSILRRQMFLQRKTMSLEVVTAGSRTICKQLLSWPVFQQAKTVMGYLAMPGEPYLDDLLIHAIEAGKTVCVPLMGSVYGVMESAAITDLNEVVAGRLGVRMPDPSRARILDPSLIDLVLTPGVAFDDSGNRLGMGAGYYDRFLIRAPQALRAGISWSRQLVSEVPWAEHDILMQWVVTEDRIINCDKRLVWTQQ</sequence>
<protein>
    <recommendedName>
        <fullName evidence="5">5-formyltetrahydrofolate cyclo-ligase</fullName>
        <ecNumber evidence="5">6.3.3.2</ecNumber>
    </recommendedName>
</protein>